<reference evidence="2" key="1">
    <citation type="submission" date="2023-03" db="EMBL/GenBank/DDBJ databases">
        <title>Electrophorus voltai genome.</title>
        <authorList>
            <person name="Bian C."/>
        </authorList>
    </citation>
    <scope>NUCLEOTIDE SEQUENCE</scope>
    <source>
        <strain evidence="2">CB-2022</strain>
        <tissue evidence="2">Muscle</tissue>
    </source>
</reference>
<organism evidence="2 3">
    <name type="scientific">Electrophorus voltai</name>
    <dbReference type="NCBI Taxonomy" id="2609070"/>
    <lineage>
        <taxon>Eukaryota</taxon>
        <taxon>Metazoa</taxon>
        <taxon>Chordata</taxon>
        <taxon>Craniata</taxon>
        <taxon>Vertebrata</taxon>
        <taxon>Euteleostomi</taxon>
        <taxon>Actinopterygii</taxon>
        <taxon>Neopterygii</taxon>
        <taxon>Teleostei</taxon>
        <taxon>Ostariophysi</taxon>
        <taxon>Gymnotiformes</taxon>
        <taxon>Gymnotoidei</taxon>
        <taxon>Gymnotidae</taxon>
        <taxon>Electrophorus</taxon>
    </lineage>
</organism>
<feature type="compositionally biased region" description="Basic and acidic residues" evidence="1">
    <location>
        <begin position="58"/>
        <end position="75"/>
    </location>
</feature>
<proteinExistence type="predicted"/>
<dbReference type="Proteomes" id="UP001239994">
    <property type="component" value="Unassembled WGS sequence"/>
</dbReference>
<evidence type="ECO:0000313" key="2">
    <source>
        <dbReference type="EMBL" id="KAK1804256.1"/>
    </source>
</evidence>
<evidence type="ECO:0000313" key="3">
    <source>
        <dbReference type="Proteomes" id="UP001239994"/>
    </source>
</evidence>
<accession>A0AAD9E404</accession>
<comment type="caution">
    <text evidence="2">The sequence shown here is derived from an EMBL/GenBank/DDBJ whole genome shotgun (WGS) entry which is preliminary data.</text>
</comment>
<sequence>MIPWADQAGAVLFSSAAAGENFACPVGDLASLTRTISELFKWSAGPVRRSNPHQAKGQRHEGSEFSQDARSDTHNKGPCVLPSDRSVSACSVEVSTEMDTNCRDCTLLVSAVPRAIRGPACQRLIDKGLSVFWSSCS</sequence>
<dbReference type="AlphaFoldDB" id="A0AAD9E404"/>
<dbReference type="EMBL" id="JAROKS010000004">
    <property type="protein sequence ID" value="KAK1804256.1"/>
    <property type="molecule type" value="Genomic_DNA"/>
</dbReference>
<name>A0AAD9E404_9TELE</name>
<gene>
    <name evidence="2" type="ORF">P4O66_020292</name>
</gene>
<protein>
    <submittedName>
        <fullName evidence="2">Uncharacterized protein</fullName>
    </submittedName>
</protein>
<feature type="region of interest" description="Disordered" evidence="1">
    <location>
        <begin position="46"/>
        <end position="78"/>
    </location>
</feature>
<keyword evidence="3" id="KW-1185">Reference proteome</keyword>
<evidence type="ECO:0000256" key="1">
    <source>
        <dbReference type="SAM" id="MobiDB-lite"/>
    </source>
</evidence>